<feature type="signal peptide" evidence="2">
    <location>
        <begin position="1"/>
        <end position="22"/>
    </location>
</feature>
<organism evidence="3 4">
    <name type="scientific">Meganyctiphanes norvegica</name>
    <name type="common">Northern krill</name>
    <name type="synonym">Thysanopoda norvegica</name>
    <dbReference type="NCBI Taxonomy" id="48144"/>
    <lineage>
        <taxon>Eukaryota</taxon>
        <taxon>Metazoa</taxon>
        <taxon>Ecdysozoa</taxon>
        <taxon>Arthropoda</taxon>
        <taxon>Crustacea</taxon>
        <taxon>Multicrustacea</taxon>
        <taxon>Malacostraca</taxon>
        <taxon>Eumalacostraca</taxon>
        <taxon>Eucarida</taxon>
        <taxon>Euphausiacea</taxon>
        <taxon>Euphausiidae</taxon>
        <taxon>Meganyctiphanes</taxon>
    </lineage>
</organism>
<gene>
    <name evidence="3" type="ORF">MNOR_LOCUS15580</name>
</gene>
<name>A0AAV2QUG2_MEGNR</name>
<feature type="compositionally biased region" description="Polar residues" evidence="1">
    <location>
        <begin position="257"/>
        <end position="275"/>
    </location>
</feature>
<dbReference type="AlphaFoldDB" id="A0AAV2QUG2"/>
<comment type="caution">
    <text evidence="3">The sequence shown here is derived from an EMBL/GenBank/DDBJ whole genome shotgun (WGS) entry which is preliminary data.</text>
</comment>
<protein>
    <submittedName>
        <fullName evidence="3">Uncharacterized protein</fullName>
    </submittedName>
</protein>
<dbReference type="PANTHER" id="PTHR33964">
    <property type="entry name" value="RE45066P-RELATED"/>
    <property type="match status" value="1"/>
</dbReference>
<proteinExistence type="predicted"/>
<evidence type="ECO:0000313" key="4">
    <source>
        <dbReference type="Proteomes" id="UP001497623"/>
    </source>
</evidence>
<feature type="chain" id="PRO_5043517113" evidence="2">
    <location>
        <begin position="23"/>
        <end position="318"/>
    </location>
</feature>
<dbReference type="EMBL" id="CAXKWB010009808">
    <property type="protein sequence ID" value="CAL4096146.1"/>
    <property type="molecule type" value="Genomic_DNA"/>
</dbReference>
<sequence length="318" mass="35012">MDLKAQLLPLLLLICICGSGAAEKVSHSRPKRNAEALERCIRMADPLVQNSEYIFPLTTQDIRDVCKMWDGFVTCIRNYTSTYLTSAQQANFEAAIDPSLQSIMLLCREDPNYQKAYLAFAPCMKRIAMDSQYCGNHYHYLADIVKGQGIKDTQMCCANHKFRECFLGKSHECDQEVGSVLGQNTASEFMRSMLDRALSFLLQQCTNYVPNTRDCPLDSSSLVDGNLGTGSHSGDHSDGSIGEITSNGIGGGKSTDRYTTSRPGSSQFTWTTRKPPTSKPNIALGGNGLSAHYKSSAKTKSPILFVLLLTTLIEYVLV</sequence>
<evidence type="ECO:0000313" key="3">
    <source>
        <dbReference type="EMBL" id="CAL4096146.1"/>
    </source>
</evidence>
<feature type="region of interest" description="Disordered" evidence="1">
    <location>
        <begin position="226"/>
        <end position="283"/>
    </location>
</feature>
<dbReference type="Proteomes" id="UP001497623">
    <property type="component" value="Unassembled WGS sequence"/>
</dbReference>
<evidence type="ECO:0000256" key="2">
    <source>
        <dbReference type="SAM" id="SignalP"/>
    </source>
</evidence>
<keyword evidence="2" id="KW-0732">Signal</keyword>
<accession>A0AAV2QUG2</accession>
<evidence type="ECO:0000256" key="1">
    <source>
        <dbReference type="SAM" id="MobiDB-lite"/>
    </source>
</evidence>
<reference evidence="3 4" key="1">
    <citation type="submission" date="2024-05" db="EMBL/GenBank/DDBJ databases">
        <authorList>
            <person name="Wallberg A."/>
        </authorList>
    </citation>
    <scope>NUCLEOTIDE SEQUENCE [LARGE SCALE GENOMIC DNA]</scope>
</reference>
<keyword evidence="4" id="KW-1185">Reference proteome</keyword>
<dbReference type="PANTHER" id="PTHR33964:SF9">
    <property type="match status" value="1"/>
</dbReference>